<evidence type="ECO:0000256" key="3">
    <source>
        <dbReference type="ARBA" id="ARBA00023052"/>
    </source>
</evidence>
<dbReference type="NCBIfam" id="NF008854">
    <property type="entry name" value="PRK11892.1"/>
    <property type="match status" value="1"/>
</dbReference>
<keyword evidence="5" id="KW-0670">Pyruvate</keyword>
<dbReference type="FunFam" id="3.40.50.970:FF:000001">
    <property type="entry name" value="Pyruvate dehydrogenase E1 beta subunit"/>
    <property type="match status" value="1"/>
</dbReference>
<dbReference type="PANTHER" id="PTHR43257">
    <property type="entry name" value="PYRUVATE DEHYDROGENASE E1 COMPONENT BETA SUBUNIT"/>
    <property type="match status" value="1"/>
</dbReference>
<dbReference type="Gene3D" id="3.40.50.920">
    <property type="match status" value="1"/>
</dbReference>
<evidence type="ECO:0000313" key="5">
    <source>
        <dbReference type="EMBL" id="AUX43144.1"/>
    </source>
</evidence>
<dbReference type="PANTHER" id="PTHR43257:SF2">
    <property type="entry name" value="PYRUVATE DEHYDROGENASE E1 COMPONENT SUBUNIT BETA"/>
    <property type="match status" value="1"/>
</dbReference>
<dbReference type="RefSeq" id="WP_104981858.1">
    <property type="nucleotide sequence ID" value="NZ_CP012673.1"/>
</dbReference>
<accession>A0A2L0EV15</accession>
<evidence type="ECO:0000313" key="6">
    <source>
        <dbReference type="Proteomes" id="UP000238348"/>
    </source>
</evidence>
<evidence type="ECO:0000256" key="1">
    <source>
        <dbReference type="ARBA" id="ARBA00001964"/>
    </source>
</evidence>
<dbReference type="SMART" id="SM00861">
    <property type="entry name" value="Transket_pyr"/>
    <property type="match status" value="1"/>
</dbReference>
<dbReference type="EMBL" id="CP012673">
    <property type="protein sequence ID" value="AUX43144.1"/>
    <property type="molecule type" value="Genomic_DNA"/>
</dbReference>
<dbReference type="Gene3D" id="3.40.50.970">
    <property type="match status" value="1"/>
</dbReference>
<dbReference type="SUPFAM" id="SSF52922">
    <property type="entry name" value="TK C-terminal domain-like"/>
    <property type="match status" value="1"/>
</dbReference>
<dbReference type="InterPro" id="IPR029061">
    <property type="entry name" value="THDP-binding"/>
</dbReference>
<dbReference type="OrthoDB" id="9780894at2"/>
<dbReference type="Proteomes" id="UP000238348">
    <property type="component" value="Chromosome"/>
</dbReference>
<sequence>MTVLKFREAVRAAMVEEMERDERVYLVGEEVGHYQGAYKVTEGMLDKFGPRRVIDAPITESGFTGISIGAAMVGLRPIVEYMTWNFSAVAFDQILNNAAKLRQMSGGQLSIPLVLRAPNGSARQVGSQHSHSMEHFYAHIPGLKVLAPATPADAKGLLKSAIRDDNPVLFMESETLYGVQGEVPDDPDFIVPLGVASIPREGTDVTIIAWSRMVHVALDAAAKLEKDGISAEVVDLRSLRPLDEETIVKSVTKTHRAVVAHEGWPYGGVGAEVADRIQRLAFDELDAPVLRATTLDVPMPYNARLEQYVIPQAARIIENVHRVLYKS</sequence>
<dbReference type="SUPFAM" id="SSF52518">
    <property type="entry name" value="Thiamin diphosphate-binding fold (THDP-binding)"/>
    <property type="match status" value="1"/>
</dbReference>
<name>A0A2L0EV15_SORCE</name>
<gene>
    <name evidence="5" type="ORF">SOCE26_045870</name>
</gene>
<proteinExistence type="predicted"/>
<dbReference type="FunFam" id="3.40.50.920:FF:000001">
    <property type="entry name" value="Pyruvate dehydrogenase E1 beta subunit"/>
    <property type="match status" value="1"/>
</dbReference>
<dbReference type="InterPro" id="IPR005475">
    <property type="entry name" value="Transketolase-like_Pyr-bd"/>
</dbReference>
<dbReference type="GO" id="GO:0016491">
    <property type="term" value="F:oxidoreductase activity"/>
    <property type="evidence" value="ECO:0007669"/>
    <property type="project" value="UniProtKB-KW"/>
</dbReference>
<dbReference type="NCBIfam" id="NF006667">
    <property type="entry name" value="PRK09212.1"/>
    <property type="match status" value="1"/>
</dbReference>
<feature type="domain" description="Transketolase-like pyrimidine-binding" evidence="4">
    <location>
        <begin position="4"/>
        <end position="179"/>
    </location>
</feature>
<protein>
    <submittedName>
        <fullName evidence="5">Pyruvate dehydrogenase subunit beta</fullName>
    </submittedName>
</protein>
<keyword evidence="3" id="KW-0786">Thiamine pyrophosphate</keyword>
<dbReference type="InterPro" id="IPR033248">
    <property type="entry name" value="Transketolase_C"/>
</dbReference>
<keyword evidence="2" id="KW-0560">Oxidoreductase</keyword>
<reference evidence="5 6" key="1">
    <citation type="submission" date="2015-09" db="EMBL/GenBank/DDBJ databases">
        <title>Sorangium comparison.</title>
        <authorList>
            <person name="Zaburannyi N."/>
            <person name="Bunk B."/>
            <person name="Overmann J."/>
            <person name="Mueller R."/>
        </authorList>
    </citation>
    <scope>NUCLEOTIDE SEQUENCE [LARGE SCALE GENOMIC DNA]</scope>
    <source>
        <strain evidence="5 6">So ce26</strain>
    </source>
</reference>
<evidence type="ECO:0000259" key="4">
    <source>
        <dbReference type="SMART" id="SM00861"/>
    </source>
</evidence>
<dbReference type="Pfam" id="PF02779">
    <property type="entry name" value="Transket_pyr"/>
    <property type="match status" value="1"/>
</dbReference>
<dbReference type="InterPro" id="IPR009014">
    <property type="entry name" value="Transketo_C/PFOR_II"/>
</dbReference>
<evidence type="ECO:0000256" key="2">
    <source>
        <dbReference type="ARBA" id="ARBA00023002"/>
    </source>
</evidence>
<organism evidence="5 6">
    <name type="scientific">Sorangium cellulosum</name>
    <name type="common">Polyangium cellulosum</name>
    <dbReference type="NCBI Taxonomy" id="56"/>
    <lineage>
        <taxon>Bacteria</taxon>
        <taxon>Pseudomonadati</taxon>
        <taxon>Myxococcota</taxon>
        <taxon>Polyangia</taxon>
        <taxon>Polyangiales</taxon>
        <taxon>Polyangiaceae</taxon>
        <taxon>Sorangium</taxon>
    </lineage>
</organism>
<comment type="cofactor">
    <cofactor evidence="1">
        <name>thiamine diphosphate</name>
        <dbReference type="ChEBI" id="CHEBI:58937"/>
    </cofactor>
</comment>
<dbReference type="AlphaFoldDB" id="A0A2L0EV15"/>
<dbReference type="Pfam" id="PF02780">
    <property type="entry name" value="Transketolase_C"/>
    <property type="match status" value="1"/>
</dbReference>
<dbReference type="CDD" id="cd07036">
    <property type="entry name" value="TPP_PYR_E1-PDHc-beta_like"/>
    <property type="match status" value="1"/>
</dbReference>